<feature type="signal peptide" evidence="1">
    <location>
        <begin position="1"/>
        <end position="20"/>
    </location>
</feature>
<evidence type="ECO:0000313" key="2">
    <source>
        <dbReference type="EMBL" id="EAS06464.2"/>
    </source>
</evidence>
<gene>
    <name evidence="2" type="ORF">TTHERM_01008760</name>
</gene>
<proteinExistence type="predicted"/>
<reference evidence="3" key="1">
    <citation type="journal article" date="2006" name="PLoS Biol.">
        <title>Macronuclear genome sequence of the ciliate Tetrahymena thermophila, a model eukaryote.</title>
        <authorList>
            <person name="Eisen J.A."/>
            <person name="Coyne R.S."/>
            <person name="Wu M."/>
            <person name="Wu D."/>
            <person name="Thiagarajan M."/>
            <person name="Wortman J.R."/>
            <person name="Badger J.H."/>
            <person name="Ren Q."/>
            <person name="Amedeo P."/>
            <person name="Jones K.M."/>
            <person name="Tallon L.J."/>
            <person name="Delcher A.L."/>
            <person name="Salzberg S.L."/>
            <person name="Silva J.C."/>
            <person name="Haas B.J."/>
            <person name="Majoros W.H."/>
            <person name="Farzad M."/>
            <person name="Carlton J.M."/>
            <person name="Smith R.K. Jr."/>
            <person name="Garg J."/>
            <person name="Pearlman R.E."/>
            <person name="Karrer K.M."/>
            <person name="Sun L."/>
            <person name="Manning G."/>
            <person name="Elde N.C."/>
            <person name="Turkewitz A.P."/>
            <person name="Asai D.J."/>
            <person name="Wilkes D.E."/>
            <person name="Wang Y."/>
            <person name="Cai H."/>
            <person name="Collins K."/>
            <person name="Stewart B.A."/>
            <person name="Lee S.R."/>
            <person name="Wilamowska K."/>
            <person name="Weinberg Z."/>
            <person name="Ruzzo W.L."/>
            <person name="Wloga D."/>
            <person name="Gaertig J."/>
            <person name="Frankel J."/>
            <person name="Tsao C.-C."/>
            <person name="Gorovsky M.A."/>
            <person name="Keeling P.J."/>
            <person name="Waller R.F."/>
            <person name="Patron N.J."/>
            <person name="Cherry J.M."/>
            <person name="Stover N.A."/>
            <person name="Krieger C.J."/>
            <person name="del Toro C."/>
            <person name="Ryder H.F."/>
            <person name="Williamson S.C."/>
            <person name="Barbeau R.A."/>
            <person name="Hamilton E.P."/>
            <person name="Orias E."/>
        </authorList>
    </citation>
    <scope>NUCLEOTIDE SEQUENCE [LARGE SCALE GENOMIC DNA]</scope>
    <source>
        <strain evidence="3">SB210</strain>
    </source>
</reference>
<feature type="chain" id="PRO_5004202302" description="Transmembrane protein" evidence="1">
    <location>
        <begin position="21"/>
        <end position="1205"/>
    </location>
</feature>
<accession>Q24F98</accession>
<sequence>MSYYKIIFAIFSLLFKLSNQQLCPTSQCSFFNSTSQTNQCRSPSSSECISSNYCIDYSQTNFVGRDSVSQTCLKNKEASVSNSAQCWYTIFHQICLNSSQNQCVDYLAETDPTSPYVGLMKSSDQTKGLYLCAEINKYVASINAQILKPLYCIDSNTQIVNSILAQNTYAGIDPSSYYCLQVNQNSTATPYCKPGYCVLNSTCAQLSLSFPAKLQNGQCNQLGVITSIECFKDNPFTNKSICLDQYNNICSKITDFSFYNIGIQPNGTCVQQQKVYDQIYLCSDQSCLLKNGTGFSCIPFDSVYIGIDQQGNCLQRAEPQAVRCKKGKYCIEQINYSCMDLSSTLSDLRIARETYTSNCLPYSDFDGQNIDICADGYCLYTEYPQYSYSDYCIQYGNTFQFYQQPFIGVESITERCLFADQLVNSILLCYGPQYCILNINNQQTCKQLFYPFVQDANSISCAEPLLCLISGQCVSLNDPNNNFIGRDQNTQICIGANTYYAQYCKKDYCLFQNQCTNLNSQYIGSEYQTSKCLLKGQITKKKIQQCLDGYCISQTFGKYQCIQLDIDISKNAVGVDINGNCLGINQSVAVKCFKDMSCTSITQMGQVCVNVDPSGQYKCSNPDGSCSLDPNNCGSCSFSQCLNLTNLIAQTGICTPIGSYCQDSQGDDRCLTFKERDSSNQQQINSIFQLNLIYIVEDLCQGQICLSNMKNKCPIGCYSLFNVLNAIICIIIQLLIHIPIGFLKEQFRQVKSVLIVILNRGFVPIQLCTQSNCQSCITKFNNGLDIQVCQKCVLGFYLDLQYQCQKCNSTCLQCELGTLDIYGKKIYYYELSIDLRLTLDSTQLYPLCQICKNNSIISYDLISCDQCGTGCASCQYTNGYNYYNIGQQSNVQLNQNEYQALKIFKQCLSCINPQLTIQTNGSDCGQSILNCQLHTLINKQTSQFDLIYNFAYYQNGSTSNSALICAYCQDNYILSPNQQICSKNGNILDNRCLKFLPDNKSCQLCQIFALDQKNKVCDSNIKCIQAVSGCNKCYYQNLQNNSNVIQLFTCVECQQANYMTTLLGCVKCLDGCAQCYEIGYDDQQRKFNITANIIFGSITYDVKVPAKFVLIYAKHVTSLAIFLIIHILSTKQNAIHAKLLHSQAQPVKAFQQIFKTMKQGMIKKDLGALYAKQEINLAILRRLQLYMRYAKILKTILEEELMMIH</sequence>
<name>Q24F98_TETTS</name>
<dbReference type="AlphaFoldDB" id="Q24F98"/>
<protein>
    <recommendedName>
        <fullName evidence="4">Transmembrane protein</fullName>
    </recommendedName>
</protein>
<dbReference type="Proteomes" id="UP000009168">
    <property type="component" value="Unassembled WGS sequence"/>
</dbReference>
<keyword evidence="3" id="KW-1185">Reference proteome</keyword>
<dbReference type="RefSeq" id="XP_001026709.2">
    <property type="nucleotide sequence ID" value="XM_001026709.2"/>
</dbReference>
<dbReference type="InParanoid" id="Q24F98"/>
<dbReference type="KEGG" id="tet:TTHERM_01008760"/>
<evidence type="ECO:0000256" key="1">
    <source>
        <dbReference type="SAM" id="SignalP"/>
    </source>
</evidence>
<organism evidence="2 3">
    <name type="scientific">Tetrahymena thermophila (strain SB210)</name>
    <dbReference type="NCBI Taxonomy" id="312017"/>
    <lineage>
        <taxon>Eukaryota</taxon>
        <taxon>Sar</taxon>
        <taxon>Alveolata</taxon>
        <taxon>Ciliophora</taxon>
        <taxon>Intramacronucleata</taxon>
        <taxon>Oligohymenophorea</taxon>
        <taxon>Hymenostomatida</taxon>
        <taxon>Tetrahymenina</taxon>
        <taxon>Tetrahymenidae</taxon>
        <taxon>Tetrahymena</taxon>
    </lineage>
</organism>
<dbReference type="EMBL" id="GG662290">
    <property type="protein sequence ID" value="EAS06464.2"/>
    <property type="molecule type" value="Genomic_DNA"/>
</dbReference>
<evidence type="ECO:0000313" key="3">
    <source>
        <dbReference type="Proteomes" id="UP000009168"/>
    </source>
</evidence>
<dbReference type="GeneID" id="7827944"/>
<evidence type="ECO:0008006" key="4">
    <source>
        <dbReference type="Google" id="ProtNLM"/>
    </source>
</evidence>
<keyword evidence="1" id="KW-0732">Signal</keyword>
<dbReference type="HOGENOM" id="CLU_000184_0_0_1"/>